<dbReference type="GO" id="GO:0046983">
    <property type="term" value="F:protein dimerization activity"/>
    <property type="evidence" value="ECO:0007669"/>
    <property type="project" value="InterPro"/>
</dbReference>
<dbReference type="EMBL" id="OZ034818">
    <property type="protein sequence ID" value="CAL1387281.1"/>
    <property type="molecule type" value="Genomic_DNA"/>
</dbReference>
<keyword evidence="9" id="KW-1185">Reference proteome</keyword>
<proteinExistence type="predicted"/>
<evidence type="ECO:0000256" key="3">
    <source>
        <dbReference type="ARBA" id="ARBA00023125"/>
    </source>
</evidence>
<evidence type="ECO:0000259" key="7">
    <source>
        <dbReference type="PROSITE" id="PS50888"/>
    </source>
</evidence>
<keyword evidence="3" id="KW-0238">DNA-binding</keyword>
<dbReference type="Gene3D" id="4.10.280.10">
    <property type="entry name" value="Helix-loop-helix DNA-binding domain"/>
    <property type="match status" value="1"/>
</dbReference>
<dbReference type="SUPFAM" id="SSF47459">
    <property type="entry name" value="HLH, helix-loop-helix DNA-binding domain"/>
    <property type="match status" value="1"/>
</dbReference>
<dbReference type="CDD" id="cd11393">
    <property type="entry name" value="bHLH_AtbHLH_like"/>
    <property type="match status" value="1"/>
</dbReference>
<dbReference type="InterPro" id="IPR011598">
    <property type="entry name" value="bHLH_dom"/>
</dbReference>
<dbReference type="PANTHER" id="PTHR16223:SF138">
    <property type="entry name" value="TRANSCRIPTION FACTOR BHLH103-LIKE"/>
    <property type="match status" value="1"/>
</dbReference>
<comment type="subcellular location">
    <subcellularLocation>
        <location evidence="1">Nucleus</location>
    </subcellularLocation>
</comment>
<reference evidence="8 9" key="1">
    <citation type="submission" date="2024-04" db="EMBL/GenBank/DDBJ databases">
        <authorList>
            <person name="Fracassetti M."/>
        </authorList>
    </citation>
    <scope>NUCLEOTIDE SEQUENCE [LARGE SCALE GENOMIC DNA]</scope>
</reference>
<gene>
    <name evidence="8" type="ORF">LTRI10_LOCUS28278</name>
</gene>
<evidence type="ECO:0000313" key="9">
    <source>
        <dbReference type="Proteomes" id="UP001497516"/>
    </source>
</evidence>
<dbReference type="PROSITE" id="PS50888">
    <property type="entry name" value="BHLH"/>
    <property type="match status" value="1"/>
</dbReference>
<evidence type="ECO:0000256" key="2">
    <source>
        <dbReference type="ARBA" id="ARBA00023015"/>
    </source>
</evidence>
<name>A0AAV2EMT3_9ROSI</name>
<dbReference type="InterPro" id="IPR036638">
    <property type="entry name" value="HLH_DNA-bd_sf"/>
</dbReference>
<organism evidence="8 9">
    <name type="scientific">Linum trigynum</name>
    <dbReference type="NCBI Taxonomy" id="586398"/>
    <lineage>
        <taxon>Eukaryota</taxon>
        <taxon>Viridiplantae</taxon>
        <taxon>Streptophyta</taxon>
        <taxon>Embryophyta</taxon>
        <taxon>Tracheophyta</taxon>
        <taxon>Spermatophyta</taxon>
        <taxon>Magnoliopsida</taxon>
        <taxon>eudicotyledons</taxon>
        <taxon>Gunneridae</taxon>
        <taxon>Pentapetalae</taxon>
        <taxon>rosids</taxon>
        <taxon>fabids</taxon>
        <taxon>Malpighiales</taxon>
        <taxon>Linaceae</taxon>
        <taxon>Linum</taxon>
    </lineage>
</organism>
<dbReference type="InterPro" id="IPR045843">
    <property type="entry name" value="IND-like"/>
</dbReference>
<protein>
    <recommendedName>
        <fullName evidence="7">BHLH domain-containing protein</fullName>
    </recommendedName>
</protein>
<feature type="domain" description="BHLH" evidence="7">
    <location>
        <begin position="172"/>
        <end position="221"/>
    </location>
</feature>
<evidence type="ECO:0000256" key="6">
    <source>
        <dbReference type="SAM" id="MobiDB-lite"/>
    </source>
</evidence>
<dbReference type="GO" id="GO:0005634">
    <property type="term" value="C:nucleus"/>
    <property type="evidence" value="ECO:0007669"/>
    <property type="project" value="UniProtKB-SubCell"/>
</dbReference>
<dbReference type="GO" id="GO:0000978">
    <property type="term" value="F:RNA polymerase II cis-regulatory region sequence-specific DNA binding"/>
    <property type="evidence" value="ECO:0007669"/>
    <property type="project" value="TreeGrafter"/>
</dbReference>
<keyword evidence="2" id="KW-0805">Transcription regulation</keyword>
<evidence type="ECO:0000313" key="8">
    <source>
        <dbReference type="EMBL" id="CAL1387281.1"/>
    </source>
</evidence>
<dbReference type="PANTHER" id="PTHR16223">
    <property type="entry name" value="TRANSCRIPTION FACTOR BHLH83-RELATED"/>
    <property type="match status" value="1"/>
</dbReference>
<evidence type="ECO:0000256" key="5">
    <source>
        <dbReference type="ARBA" id="ARBA00023242"/>
    </source>
</evidence>
<keyword evidence="4" id="KW-0804">Transcription</keyword>
<accession>A0AAV2EMT3</accession>
<evidence type="ECO:0000256" key="4">
    <source>
        <dbReference type="ARBA" id="ARBA00023163"/>
    </source>
</evidence>
<dbReference type="GO" id="GO:0000981">
    <property type="term" value="F:DNA-binding transcription factor activity, RNA polymerase II-specific"/>
    <property type="evidence" value="ECO:0007669"/>
    <property type="project" value="TreeGrafter"/>
</dbReference>
<dbReference type="AlphaFoldDB" id="A0AAV2EMT3"/>
<feature type="region of interest" description="Disordered" evidence="6">
    <location>
        <begin position="115"/>
        <end position="167"/>
    </location>
</feature>
<evidence type="ECO:0000256" key="1">
    <source>
        <dbReference type="ARBA" id="ARBA00004123"/>
    </source>
</evidence>
<keyword evidence="5" id="KW-0539">Nucleus</keyword>
<dbReference type="Proteomes" id="UP001497516">
    <property type="component" value="Chromosome 5"/>
</dbReference>
<dbReference type="InterPro" id="IPR045239">
    <property type="entry name" value="bHLH95_bHLH"/>
</dbReference>
<sequence length="295" mass="32445">MRDSVLPLSVSSLQLYNFGSSSVSEAQVMPSLDISSFCWDSIAFSNYQMEPPSIVAPAAGFHIAPPHHQQESFNVTSYDLPFDAAAWYGSSQFCDTTSSQSMVVTNKLDSAAENENGLYSKQGRKRSIEVSSIATKNTTTNTRKRKKSSTSTTSAGAWHQPQQNDQSSITTIQELKQLQVPARRSQKLSDKITALQKLVSPYGKTDTASVLQEASLYIKLLQKQIQILSNRALFEASGDLSNEAWTTTIKERDGELSDLRDRGLCLVPLSTMTQKFADLGLVMDPRPYQEGGAEV</sequence>